<dbReference type="Gene3D" id="3.40.50.1820">
    <property type="entry name" value="alpha/beta hydrolase"/>
    <property type="match status" value="1"/>
</dbReference>
<evidence type="ECO:0000313" key="9">
    <source>
        <dbReference type="Proteomes" id="UP001445076"/>
    </source>
</evidence>
<evidence type="ECO:0000256" key="5">
    <source>
        <dbReference type="RuleBase" id="RU361235"/>
    </source>
</evidence>
<evidence type="ECO:0000256" key="3">
    <source>
        <dbReference type="ARBA" id="ARBA00022801"/>
    </source>
</evidence>
<dbReference type="InterPro" id="IPR019826">
    <property type="entry name" value="Carboxylesterase_B_AS"/>
</dbReference>
<keyword evidence="6" id="KW-1133">Transmembrane helix</keyword>
<evidence type="ECO:0000256" key="1">
    <source>
        <dbReference type="ARBA" id="ARBA00005964"/>
    </source>
</evidence>
<dbReference type="SUPFAM" id="SSF53474">
    <property type="entry name" value="alpha/beta-Hydrolases"/>
    <property type="match status" value="1"/>
</dbReference>
<gene>
    <name evidence="8" type="ORF">OTU49_014822</name>
</gene>
<feature type="transmembrane region" description="Helical" evidence="6">
    <location>
        <begin position="433"/>
        <end position="455"/>
    </location>
</feature>
<feature type="domain" description="Carboxylesterase type B" evidence="7">
    <location>
        <begin position="1"/>
        <end position="394"/>
    </location>
</feature>
<keyword evidence="6" id="KW-0472">Membrane</keyword>
<name>A0AAW0YC29_CHEQU</name>
<evidence type="ECO:0000256" key="2">
    <source>
        <dbReference type="ARBA" id="ARBA00022487"/>
    </source>
</evidence>
<evidence type="ECO:0000313" key="8">
    <source>
        <dbReference type="EMBL" id="KAK8750429.1"/>
    </source>
</evidence>
<evidence type="ECO:0000259" key="7">
    <source>
        <dbReference type="Pfam" id="PF00135"/>
    </source>
</evidence>
<keyword evidence="3 5" id="KW-0378">Hydrolase</keyword>
<dbReference type="Proteomes" id="UP001445076">
    <property type="component" value="Unassembled WGS sequence"/>
</dbReference>
<evidence type="ECO:0000256" key="6">
    <source>
        <dbReference type="SAM" id="Phobius"/>
    </source>
</evidence>
<reference evidence="8 9" key="1">
    <citation type="journal article" date="2024" name="BMC Genomics">
        <title>Genome assembly of redclaw crayfish (Cherax quadricarinatus) provides insights into its immune adaptation and hypoxia tolerance.</title>
        <authorList>
            <person name="Liu Z."/>
            <person name="Zheng J."/>
            <person name="Li H."/>
            <person name="Fang K."/>
            <person name="Wang S."/>
            <person name="He J."/>
            <person name="Zhou D."/>
            <person name="Weng S."/>
            <person name="Chi M."/>
            <person name="Gu Z."/>
            <person name="He J."/>
            <person name="Li F."/>
            <person name="Wang M."/>
        </authorList>
    </citation>
    <scope>NUCLEOTIDE SEQUENCE [LARGE SCALE GENOMIC DNA]</scope>
    <source>
        <strain evidence="8">ZL_2023a</strain>
    </source>
</reference>
<comment type="caution">
    <text evidence="8">The sequence shown here is derived from an EMBL/GenBank/DDBJ whole genome shotgun (WGS) entry which is preliminary data.</text>
</comment>
<protein>
    <recommendedName>
        <fullName evidence="5">Carboxylic ester hydrolase</fullName>
        <ecNumber evidence="5">3.1.1.-</ecNumber>
    </recommendedName>
</protein>
<dbReference type="InterPro" id="IPR029058">
    <property type="entry name" value="AB_hydrolase_fold"/>
</dbReference>
<keyword evidence="6" id="KW-0812">Transmembrane</keyword>
<proteinExistence type="inferred from homology"/>
<comment type="similarity">
    <text evidence="1 5">Belongs to the type-B carboxylesterase/lipase family.</text>
</comment>
<dbReference type="PROSITE" id="PS00122">
    <property type="entry name" value="CARBOXYLESTERASE_B_1"/>
    <property type="match status" value="1"/>
</dbReference>
<keyword evidence="2" id="KW-0719">Serine esterase</keyword>
<dbReference type="AlphaFoldDB" id="A0AAW0YC29"/>
<dbReference type="InterPro" id="IPR002018">
    <property type="entry name" value="CarbesteraseB"/>
</dbReference>
<dbReference type="PANTHER" id="PTHR43142">
    <property type="entry name" value="CARBOXYLIC ESTER HYDROLASE"/>
    <property type="match status" value="1"/>
</dbReference>
<accession>A0AAW0YC29</accession>
<dbReference type="EMBL" id="JARKIK010000007">
    <property type="protein sequence ID" value="KAK8750429.1"/>
    <property type="molecule type" value="Genomic_DNA"/>
</dbReference>
<evidence type="ECO:0000256" key="4">
    <source>
        <dbReference type="ARBA" id="ARBA00023180"/>
    </source>
</evidence>
<dbReference type="PANTHER" id="PTHR43142:SF1">
    <property type="entry name" value="CARBOXYLIC ESTER HYDROLASE"/>
    <property type="match status" value="1"/>
</dbReference>
<organism evidence="8 9">
    <name type="scientific">Cherax quadricarinatus</name>
    <name type="common">Australian red claw crayfish</name>
    <dbReference type="NCBI Taxonomy" id="27406"/>
    <lineage>
        <taxon>Eukaryota</taxon>
        <taxon>Metazoa</taxon>
        <taxon>Ecdysozoa</taxon>
        <taxon>Arthropoda</taxon>
        <taxon>Crustacea</taxon>
        <taxon>Multicrustacea</taxon>
        <taxon>Malacostraca</taxon>
        <taxon>Eumalacostraca</taxon>
        <taxon>Eucarida</taxon>
        <taxon>Decapoda</taxon>
        <taxon>Pleocyemata</taxon>
        <taxon>Astacidea</taxon>
        <taxon>Parastacoidea</taxon>
        <taxon>Parastacidae</taxon>
        <taxon>Cherax</taxon>
    </lineage>
</organism>
<keyword evidence="9" id="KW-1185">Reference proteome</keyword>
<sequence>MGLLDQIMALRWVQDYISYFGGDPNLVTVFGQSAGGASASWLQLTPLTNETAPQNNGRQLLHRVIVESGSALEIWTIDNNPHESFQDTAALLNCSLDGWSSEEKVECMKTRSYKEVTRASLVLYAQDRITGGLGFRGLCPVIQSELANGNHSDLEIVIPKDPRATLELGEFLKVPVMIGSVRDEGSLIIGLAYKDYLYPKNHTPNDTDFMRDQALHMIISAFGIDDKNGAITDTMQVAYLPYATMGDWDTMVGGMIDMGGVMFLKAGLWELVHYVNRVAPDEVPVYFYSWEFEADDSLFPWIFLSMPDIPVPGGISHADELLYLFHLPSDLDDRQKVMVERMLTLWTNFAICGNPTPDDGECQSEEWKGEIEKWQTFSLTQPNFMLITDTFTVAQDFLTRWNYHRDVAVSSTVEPQVVSKEEFDQQVHKTKQWQLATGILTGLLACTVIVAAALLGTLRRKNNQLA</sequence>
<dbReference type="EC" id="3.1.1.-" evidence="5"/>
<keyword evidence="4" id="KW-0325">Glycoprotein</keyword>
<dbReference type="Pfam" id="PF00135">
    <property type="entry name" value="COesterase"/>
    <property type="match status" value="1"/>
</dbReference>
<dbReference type="GO" id="GO:0052689">
    <property type="term" value="F:carboxylic ester hydrolase activity"/>
    <property type="evidence" value="ECO:0007669"/>
    <property type="project" value="UniProtKB-KW"/>
</dbReference>